<dbReference type="RefSeq" id="WP_345214084.1">
    <property type="nucleotide sequence ID" value="NZ_BAABFT010000025.1"/>
</dbReference>
<comment type="caution">
    <text evidence="1">The sequence shown here is derived from an EMBL/GenBank/DDBJ whole genome shotgun (WGS) entry which is preliminary data.</text>
</comment>
<evidence type="ECO:0000313" key="1">
    <source>
        <dbReference type="EMBL" id="GAA4340116.1"/>
    </source>
</evidence>
<dbReference type="EMBL" id="BAABFT010000025">
    <property type="protein sequence ID" value="GAA4340116.1"/>
    <property type="molecule type" value="Genomic_DNA"/>
</dbReference>
<evidence type="ECO:0000313" key="2">
    <source>
        <dbReference type="Proteomes" id="UP001500582"/>
    </source>
</evidence>
<proteinExistence type="predicted"/>
<reference evidence="2" key="1">
    <citation type="journal article" date="2019" name="Int. J. Syst. Evol. Microbiol.">
        <title>The Global Catalogue of Microorganisms (GCM) 10K type strain sequencing project: providing services to taxonomists for standard genome sequencing and annotation.</title>
        <authorList>
            <consortium name="The Broad Institute Genomics Platform"/>
            <consortium name="The Broad Institute Genome Sequencing Center for Infectious Disease"/>
            <person name="Wu L."/>
            <person name="Ma J."/>
        </authorList>
    </citation>
    <scope>NUCLEOTIDE SEQUENCE [LARGE SCALE GENOMIC DNA]</scope>
    <source>
        <strain evidence="2">JCM 17705</strain>
    </source>
</reference>
<gene>
    <name evidence="1" type="ORF">GCM10023149_51270</name>
</gene>
<protein>
    <recommendedName>
        <fullName evidence="3">Universal stress protein family protein</fullName>
    </recommendedName>
</protein>
<organism evidence="1 2">
    <name type="scientific">Mucilaginibacter gynuensis</name>
    <dbReference type="NCBI Taxonomy" id="1302236"/>
    <lineage>
        <taxon>Bacteria</taxon>
        <taxon>Pseudomonadati</taxon>
        <taxon>Bacteroidota</taxon>
        <taxon>Sphingobacteriia</taxon>
        <taxon>Sphingobacteriales</taxon>
        <taxon>Sphingobacteriaceae</taxon>
        <taxon>Mucilaginibacter</taxon>
    </lineage>
</organism>
<name>A0ABP8HJR7_9SPHI</name>
<sequence length="169" mass="19298">MQVKKIIIPTDFRMESLDVIHSLVLNQPNDKFDIVLMHFFSLSDSITDLLMLSRRSREYQYVSEEFNDKCLELTAFYSDNISNIRVEFFYGNTVTLFKHFIEAHEIDAIVNLQGYTIAKLAKNSFDPATLISRCGLSVINLPLTEVDMAPQAIAETPATVQAELEEQEV</sequence>
<keyword evidence="2" id="KW-1185">Reference proteome</keyword>
<accession>A0ABP8HJR7</accession>
<evidence type="ECO:0008006" key="3">
    <source>
        <dbReference type="Google" id="ProtNLM"/>
    </source>
</evidence>
<dbReference type="Proteomes" id="UP001500582">
    <property type="component" value="Unassembled WGS sequence"/>
</dbReference>